<dbReference type="SUPFAM" id="SSF158499">
    <property type="entry name" value="DnaD domain-like"/>
    <property type="match status" value="1"/>
</dbReference>
<dbReference type="NCBIfam" id="TIGR01446">
    <property type="entry name" value="DnaD_dom"/>
    <property type="match status" value="1"/>
</dbReference>
<dbReference type="Pfam" id="PF07261">
    <property type="entry name" value="DnaB_2"/>
    <property type="match status" value="1"/>
</dbReference>
<evidence type="ECO:0000259" key="3">
    <source>
        <dbReference type="Pfam" id="PF14297"/>
    </source>
</evidence>
<dbReference type="InterPro" id="IPR025400">
    <property type="entry name" value="Lin1244/Lin1753-like_N"/>
</dbReference>
<evidence type="ECO:0000313" key="5">
    <source>
        <dbReference type="Proteomes" id="UP000202894"/>
    </source>
</evidence>
<dbReference type="InterPro" id="IPR006343">
    <property type="entry name" value="DnaB/C_C"/>
</dbReference>
<feature type="region of interest" description="Disordered" evidence="1">
    <location>
        <begin position="125"/>
        <end position="178"/>
    </location>
</feature>
<evidence type="ECO:0000313" key="4">
    <source>
        <dbReference type="EMBL" id="ALJ97877.1"/>
    </source>
</evidence>
<reference evidence="4 5" key="1">
    <citation type="journal article" date="2016" name="Appl. Environ. Microbiol.">
        <title>Genomic Diversity of Phages Infecting Probiotic Strains of Lactobacillus paracasei.</title>
        <authorList>
            <person name="Mercanti D.J."/>
            <person name="Rousseau G.M."/>
            <person name="Capra M.L."/>
            <person name="Quiberoni A."/>
            <person name="Tremblay D.M."/>
            <person name="Labrie S.J."/>
            <person name="Moineau S."/>
        </authorList>
    </citation>
    <scope>NUCLEOTIDE SEQUENCE [LARGE SCALE GENOMIC DNA]</scope>
</reference>
<dbReference type="Gene3D" id="1.10.10.630">
    <property type="entry name" value="DnaD domain-like"/>
    <property type="match status" value="1"/>
</dbReference>
<dbReference type="InterPro" id="IPR034829">
    <property type="entry name" value="DnaD-like_sf"/>
</dbReference>
<evidence type="ECO:0000259" key="2">
    <source>
        <dbReference type="Pfam" id="PF07261"/>
    </source>
</evidence>
<proteinExistence type="predicted"/>
<name>A0A0P0HRQ2_9CAUD</name>
<dbReference type="RefSeq" id="YP_009197564.1">
    <property type="nucleotide sequence ID" value="NC_028783.1"/>
</dbReference>
<dbReference type="Proteomes" id="UP000202894">
    <property type="component" value="Segment"/>
</dbReference>
<feature type="domain" description="Lin1244/Lin1753-like N-terminal" evidence="3">
    <location>
        <begin position="11"/>
        <end position="104"/>
    </location>
</feature>
<dbReference type="PANTHER" id="PTHR39196:SF1">
    <property type="entry name" value="PRIMOSOME, DNAD SUBUNIT"/>
    <property type="match status" value="1"/>
</dbReference>
<organism evidence="4 5">
    <name type="scientific">Lactobacillus phage iLp84</name>
    <dbReference type="NCBI Taxonomy" id="1739610"/>
    <lineage>
        <taxon>Viruses</taxon>
        <taxon>Duplodnaviria</taxon>
        <taxon>Heunggongvirae</taxon>
        <taxon>Uroviricota</taxon>
        <taxon>Caudoviricetes</taxon>
        <taxon>Pleetrevirus</taxon>
        <taxon>Pleetrevirus iLp84</taxon>
    </lineage>
</organism>
<sequence length="323" mass="36622">MARPVKEGLDYFPFDVDFATNEKTEAITGEFGPKGVLIFIYLLAAIYRKGYYLEWTELAKNQLVNRVSGATGELVGLVVKRLTEYGTFNKDLFLSDNVLTSQRIQETFTDATKRRKSQKPTLYWINADNNSSSSGVNDDINTQSKVKESKVNKTKRQQTTAPVKAAERPTEEPSSSSSSIFDICNFWEGNGFGQLSPFTRESLVDWVDDMRKAGSPEPEKLVLNALRTAVESNVRNYKYVNGILKNWESKRLLTVAAVDANDSERKTNQPQRRYGKPVRTEELPVWAQDGYKPKHKKVSEEDRAKLAEQMEQLKALGKKEDSK</sequence>
<evidence type="ECO:0000256" key="1">
    <source>
        <dbReference type="SAM" id="MobiDB-lite"/>
    </source>
</evidence>
<dbReference type="EMBL" id="KR905069">
    <property type="protein sequence ID" value="ALJ97877.1"/>
    <property type="molecule type" value="Genomic_DNA"/>
</dbReference>
<dbReference type="GeneID" id="26624696"/>
<feature type="compositionally biased region" description="Low complexity" evidence="1">
    <location>
        <begin position="126"/>
        <end position="141"/>
    </location>
</feature>
<protein>
    <submittedName>
        <fullName evidence="4">DnaD domain-containing protein</fullName>
    </submittedName>
</protein>
<feature type="domain" description="DnaB/C C-terminal" evidence="2">
    <location>
        <begin position="185"/>
        <end position="260"/>
    </location>
</feature>
<dbReference type="Pfam" id="PF14297">
    <property type="entry name" value="Lin1244_N"/>
    <property type="match status" value="1"/>
</dbReference>
<dbReference type="OrthoDB" id="21421at10239"/>
<feature type="region of interest" description="Disordered" evidence="1">
    <location>
        <begin position="263"/>
        <end position="300"/>
    </location>
</feature>
<dbReference type="KEGG" id="vg:26624696"/>
<gene>
    <name evidence="4" type="ORF">iLp84_45</name>
</gene>
<keyword evidence="5" id="KW-1185">Reference proteome</keyword>
<dbReference type="PANTHER" id="PTHR39196">
    <property type="entry name" value="PRIMOSOME, DNAD SUBUNIT"/>
    <property type="match status" value="1"/>
</dbReference>
<accession>A0A0P0HRQ2</accession>